<keyword evidence="2" id="KW-0479">Metal-binding</keyword>
<name>A0ABQ9NRX6_9PEZI</name>
<sequence length="292" mass="31015">MAPAAIVNTSAYGIQTTSKKPRAIAKNNLISLAAQDKICTAFGIKIIPGGEIVHIAKSAGYESLFIDLEHTSLTIRDAGQLCITANSAGITPFVRVPHQCGYGFMQRVLDAGAMGIIVPHIHGVDDAKRAIHISKYPPLGGRSISAGFPQFEYSPLPISTISTEMNEFGSTVFIMIETADALKTVDEIAALPGCDVLLVGSNDLAMEIGTLGDWDAPDFIEALREVGMAAKKHGKLMGIAGLYHRPDILTKAINEFGAKWIVGAQDVGLLVQGGRANSDLLRSLQSEETEAS</sequence>
<dbReference type="InterPro" id="IPR005000">
    <property type="entry name" value="Aldolase/citrate-lyase_domain"/>
</dbReference>
<evidence type="ECO:0000313" key="6">
    <source>
        <dbReference type="Proteomes" id="UP001172684"/>
    </source>
</evidence>
<dbReference type="EMBL" id="JAPDRL010000057">
    <property type="protein sequence ID" value="KAJ9661441.1"/>
    <property type="molecule type" value="Genomic_DNA"/>
</dbReference>
<evidence type="ECO:0000256" key="1">
    <source>
        <dbReference type="ARBA" id="ARBA00005568"/>
    </source>
</evidence>
<comment type="caution">
    <text evidence="5">The sequence shown here is derived from an EMBL/GenBank/DDBJ whole genome shotgun (WGS) entry which is preliminary data.</text>
</comment>
<proteinExistence type="inferred from homology"/>
<feature type="domain" description="HpcH/HpaI aldolase/citrate lyase" evidence="4">
    <location>
        <begin position="52"/>
        <end position="234"/>
    </location>
</feature>
<dbReference type="PANTHER" id="PTHR30502:SF0">
    <property type="entry name" value="PHOSPHOENOLPYRUVATE CARBOXYLASE FAMILY PROTEIN"/>
    <property type="match status" value="1"/>
</dbReference>
<dbReference type="Gene3D" id="3.20.20.60">
    <property type="entry name" value="Phosphoenolpyruvate-binding domains"/>
    <property type="match status" value="1"/>
</dbReference>
<keyword evidence="3" id="KW-0456">Lyase</keyword>
<reference evidence="5" key="1">
    <citation type="submission" date="2022-10" db="EMBL/GenBank/DDBJ databases">
        <title>Culturing micro-colonial fungi from biological soil crusts in the Mojave desert and describing Neophaeococcomyces mojavensis, and introducing the new genera and species Taxawa tesnikishii.</title>
        <authorList>
            <person name="Kurbessoian T."/>
            <person name="Stajich J.E."/>
        </authorList>
    </citation>
    <scope>NUCLEOTIDE SEQUENCE</scope>
    <source>
        <strain evidence="5">TK_1</strain>
    </source>
</reference>
<dbReference type="InterPro" id="IPR040442">
    <property type="entry name" value="Pyrv_kinase-like_dom_sf"/>
</dbReference>
<evidence type="ECO:0000259" key="4">
    <source>
        <dbReference type="Pfam" id="PF03328"/>
    </source>
</evidence>
<dbReference type="Pfam" id="PF03328">
    <property type="entry name" value="HpcH_HpaI"/>
    <property type="match status" value="1"/>
</dbReference>
<evidence type="ECO:0000313" key="5">
    <source>
        <dbReference type="EMBL" id="KAJ9661441.1"/>
    </source>
</evidence>
<protein>
    <recommendedName>
        <fullName evidence="4">HpcH/HpaI aldolase/citrate lyase domain-containing protein</fullName>
    </recommendedName>
</protein>
<organism evidence="5 6">
    <name type="scientific">Coniosporium apollinis</name>
    <dbReference type="NCBI Taxonomy" id="61459"/>
    <lineage>
        <taxon>Eukaryota</taxon>
        <taxon>Fungi</taxon>
        <taxon>Dikarya</taxon>
        <taxon>Ascomycota</taxon>
        <taxon>Pezizomycotina</taxon>
        <taxon>Dothideomycetes</taxon>
        <taxon>Dothideomycetes incertae sedis</taxon>
        <taxon>Coniosporium</taxon>
    </lineage>
</organism>
<dbReference type="SUPFAM" id="SSF51621">
    <property type="entry name" value="Phosphoenolpyruvate/pyruvate domain"/>
    <property type="match status" value="1"/>
</dbReference>
<dbReference type="InterPro" id="IPR050251">
    <property type="entry name" value="HpcH-HpaI_aldolase"/>
</dbReference>
<dbReference type="Proteomes" id="UP001172684">
    <property type="component" value="Unassembled WGS sequence"/>
</dbReference>
<keyword evidence="6" id="KW-1185">Reference proteome</keyword>
<gene>
    <name evidence="5" type="ORF">H2201_006472</name>
</gene>
<evidence type="ECO:0000256" key="2">
    <source>
        <dbReference type="ARBA" id="ARBA00022723"/>
    </source>
</evidence>
<dbReference type="InterPro" id="IPR015813">
    <property type="entry name" value="Pyrv/PenolPyrv_kinase-like_dom"/>
</dbReference>
<evidence type="ECO:0000256" key="3">
    <source>
        <dbReference type="ARBA" id="ARBA00023239"/>
    </source>
</evidence>
<dbReference type="PANTHER" id="PTHR30502">
    <property type="entry name" value="2-KETO-3-DEOXY-L-RHAMNONATE ALDOLASE"/>
    <property type="match status" value="1"/>
</dbReference>
<accession>A0ABQ9NRX6</accession>
<comment type="similarity">
    <text evidence="1">Belongs to the HpcH/HpaI aldolase family.</text>
</comment>